<reference evidence="3" key="1">
    <citation type="submission" date="2016-10" db="EMBL/GenBank/DDBJ databases">
        <authorList>
            <person name="Varghese N."/>
            <person name="Submissions S."/>
        </authorList>
    </citation>
    <scope>NUCLEOTIDE SEQUENCE [LARGE SCALE GENOMIC DNA]</scope>
    <source>
        <strain evidence="3">LMG 26031</strain>
    </source>
</reference>
<dbReference type="AlphaFoldDB" id="A0A1H6QKA9"/>
<protein>
    <recommendedName>
        <fullName evidence="4">Intracellular septation protein A</fullName>
    </recommendedName>
</protein>
<accession>A0A1H6QKA9</accession>
<evidence type="ECO:0000313" key="3">
    <source>
        <dbReference type="Proteomes" id="UP000198866"/>
    </source>
</evidence>
<feature type="transmembrane region" description="Helical" evidence="1">
    <location>
        <begin position="226"/>
        <end position="246"/>
    </location>
</feature>
<organism evidence="2 3">
    <name type="scientific">Paraburkholderia diazotrophica</name>
    <dbReference type="NCBI Taxonomy" id="667676"/>
    <lineage>
        <taxon>Bacteria</taxon>
        <taxon>Pseudomonadati</taxon>
        <taxon>Pseudomonadota</taxon>
        <taxon>Betaproteobacteria</taxon>
        <taxon>Burkholderiales</taxon>
        <taxon>Burkholderiaceae</taxon>
        <taxon>Paraburkholderia</taxon>
    </lineage>
</organism>
<evidence type="ECO:0000313" key="2">
    <source>
        <dbReference type="EMBL" id="SEI39422.1"/>
    </source>
</evidence>
<dbReference type="Proteomes" id="UP000198866">
    <property type="component" value="Unassembled WGS sequence"/>
</dbReference>
<feature type="transmembrane region" description="Helical" evidence="1">
    <location>
        <begin position="193"/>
        <end position="214"/>
    </location>
</feature>
<dbReference type="EMBL" id="FNYE01000001">
    <property type="protein sequence ID" value="SEI39422.1"/>
    <property type="molecule type" value="Genomic_DNA"/>
</dbReference>
<feature type="transmembrane region" description="Helical" evidence="1">
    <location>
        <begin position="135"/>
        <end position="156"/>
    </location>
</feature>
<evidence type="ECO:0008006" key="4">
    <source>
        <dbReference type="Google" id="ProtNLM"/>
    </source>
</evidence>
<keyword evidence="3" id="KW-1185">Reference proteome</keyword>
<keyword evidence="1" id="KW-0472">Membrane</keyword>
<feature type="transmembrane region" description="Helical" evidence="1">
    <location>
        <begin position="110"/>
        <end position="129"/>
    </location>
</feature>
<dbReference type="NCBIfam" id="NF041646">
    <property type="entry name" value="VC0807_fam"/>
    <property type="match status" value="1"/>
</dbReference>
<keyword evidence="1" id="KW-1133">Transmembrane helix</keyword>
<proteinExistence type="predicted"/>
<evidence type="ECO:0000256" key="1">
    <source>
        <dbReference type="SAM" id="Phobius"/>
    </source>
</evidence>
<name>A0A1H6QKA9_9BURK</name>
<gene>
    <name evidence="2" type="ORF">SAMN05192539_1001140</name>
</gene>
<dbReference type="STRING" id="667676.SAMN05192539_1001140"/>
<sequence>MSVPMLCRVPAMLYQTIRMRRAACFSPYARRICFNSPISPILTSLAHRPIIVMKMRPAQVLELVVNLLLPWVTYRLAQPYWGETGGLIASAVPPVIWSVVELVRFRRVDALALMVLLGIVLSIGAMALGGDSRVLLMRESLVSGAIGAAFLLSLLLRRPIIFYLTRAFVAREMTNGAAHVDMLWRNRPAFARALRVLTVTWGVGLISETALRIWMAWHWPIERVLVVSPVVGYAIFGGLMVWTFWYRRTMHDLAGQAPETEAQPSRGTAAN</sequence>
<keyword evidence="1" id="KW-0812">Transmembrane</keyword>